<reference evidence="4" key="1">
    <citation type="submission" date="2022-11" db="UniProtKB">
        <authorList>
            <consortium name="WormBaseParasite"/>
        </authorList>
    </citation>
    <scope>IDENTIFICATION</scope>
</reference>
<protein>
    <submittedName>
        <fullName evidence="4">DNA2/NAM7 helicase helicase domain-containing protein</fullName>
    </submittedName>
</protein>
<dbReference type="InterPro" id="IPR027417">
    <property type="entry name" value="P-loop_NTPase"/>
</dbReference>
<dbReference type="GO" id="GO:0031380">
    <property type="term" value="C:nuclear RNA-directed RNA polymerase complex"/>
    <property type="evidence" value="ECO:0007669"/>
    <property type="project" value="TreeGrafter"/>
</dbReference>
<organism evidence="3 4">
    <name type="scientific">Panagrolaimus superbus</name>
    <dbReference type="NCBI Taxonomy" id="310955"/>
    <lineage>
        <taxon>Eukaryota</taxon>
        <taxon>Metazoa</taxon>
        <taxon>Ecdysozoa</taxon>
        <taxon>Nematoda</taxon>
        <taxon>Chromadorea</taxon>
        <taxon>Rhabditida</taxon>
        <taxon>Tylenchina</taxon>
        <taxon>Panagrolaimomorpha</taxon>
        <taxon>Panagrolaimoidea</taxon>
        <taxon>Panagrolaimidae</taxon>
        <taxon>Panagrolaimus</taxon>
    </lineage>
</organism>
<evidence type="ECO:0000313" key="3">
    <source>
        <dbReference type="Proteomes" id="UP000887577"/>
    </source>
</evidence>
<dbReference type="AlphaFoldDB" id="A0A914Y6H2"/>
<dbReference type="Gene3D" id="3.40.50.300">
    <property type="entry name" value="P-loop containing nucleotide triphosphate hydrolases"/>
    <property type="match status" value="1"/>
</dbReference>
<dbReference type="Proteomes" id="UP000887577">
    <property type="component" value="Unplaced"/>
</dbReference>
<evidence type="ECO:0000259" key="1">
    <source>
        <dbReference type="Pfam" id="PF13086"/>
    </source>
</evidence>
<name>A0A914Y6H2_9BILA</name>
<feature type="domain" description="DNA2/NAM7 helicase helicase" evidence="1">
    <location>
        <begin position="140"/>
        <end position="228"/>
    </location>
</feature>
<dbReference type="GO" id="GO:0031048">
    <property type="term" value="P:regulatory ncRNA-mediated heterochromatin formation"/>
    <property type="evidence" value="ECO:0007669"/>
    <property type="project" value="TreeGrafter"/>
</dbReference>
<accession>A0A914Y6H2</accession>
<dbReference type="WBParaSite" id="PSU_v2.g14855.t1">
    <property type="protein sequence ID" value="PSU_v2.g14855.t1"/>
    <property type="gene ID" value="PSU_v2.g14855"/>
</dbReference>
<dbReference type="Pfam" id="PF13086">
    <property type="entry name" value="AAA_11"/>
    <property type="match status" value="1"/>
</dbReference>
<evidence type="ECO:0000259" key="2">
    <source>
        <dbReference type="Pfam" id="PF25396"/>
    </source>
</evidence>
<dbReference type="GO" id="GO:0004386">
    <property type="term" value="F:helicase activity"/>
    <property type="evidence" value="ECO:0007669"/>
    <property type="project" value="InterPro"/>
</dbReference>
<dbReference type="SUPFAM" id="SSF52540">
    <property type="entry name" value="P-loop containing nucleoside triphosphate hydrolases"/>
    <property type="match status" value="1"/>
</dbReference>
<dbReference type="InterPro" id="IPR041677">
    <property type="entry name" value="DNA2/NAM7_AAA_11"/>
</dbReference>
<dbReference type="InterPro" id="IPR045055">
    <property type="entry name" value="DNA2/NAM7-like"/>
</dbReference>
<dbReference type="PANTHER" id="PTHR10887">
    <property type="entry name" value="DNA2/NAM7 HELICASE FAMILY"/>
    <property type="match status" value="1"/>
</dbReference>
<sequence length="237" mass="27079">MKYQSLICLSSDNFKKDFLFATVIDRDEKHIKEGKVGLKFEGNMFEININVEYSMIESSAFFEAYRHVLTTLQGFNPEYPIPFSKYFVKVNTKTETPAYLKNQNDFDFSPVLTEEAKAELSSSKFRLSELSKLKCEKFGMNESQFEAFKYALTSDLAVIQGPPGTGKSYIGAEIAKFLLNKNNWKAINPDKNDERPLLVVCYTNHALDQFLTQIAGFVNENDIVRVGSRCKNPLVQR</sequence>
<proteinExistence type="predicted"/>
<dbReference type="InterPro" id="IPR057373">
    <property type="entry name" value="ZNFX1"/>
</dbReference>
<dbReference type="Pfam" id="PF25396">
    <property type="entry name" value="ZNFX1"/>
    <property type="match status" value="1"/>
</dbReference>
<dbReference type="PANTHER" id="PTHR10887:SF341">
    <property type="entry name" value="NFX1-TYPE ZINC FINGER-CONTAINING PROTEIN 1"/>
    <property type="match status" value="1"/>
</dbReference>
<keyword evidence="3" id="KW-1185">Reference proteome</keyword>
<feature type="domain" description="ZNFX1" evidence="2">
    <location>
        <begin position="2"/>
        <end position="59"/>
    </location>
</feature>
<evidence type="ECO:0000313" key="4">
    <source>
        <dbReference type="WBParaSite" id="PSU_v2.g14855.t1"/>
    </source>
</evidence>